<dbReference type="Proteomes" id="UP000297910">
    <property type="component" value="Unassembled WGS sequence"/>
</dbReference>
<organism evidence="1 2">
    <name type="scientific">Botrytis paeoniae</name>
    <dbReference type="NCBI Taxonomy" id="278948"/>
    <lineage>
        <taxon>Eukaryota</taxon>
        <taxon>Fungi</taxon>
        <taxon>Dikarya</taxon>
        <taxon>Ascomycota</taxon>
        <taxon>Pezizomycotina</taxon>
        <taxon>Leotiomycetes</taxon>
        <taxon>Helotiales</taxon>
        <taxon>Sclerotiniaceae</taxon>
        <taxon>Botrytis</taxon>
    </lineage>
</organism>
<reference evidence="1 2" key="1">
    <citation type="submission" date="2017-12" db="EMBL/GenBank/DDBJ databases">
        <title>Comparative genomics of Botrytis spp.</title>
        <authorList>
            <person name="Valero-Jimenez C.A."/>
            <person name="Tapia P."/>
            <person name="Veloso J."/>
            <person name="Silva-Moreno E."/>
            <person name="Staats M."/>
            <person name="Valdes J.H."/>
            <person name="Van Kan J.A.L."/>
        </authorList>
    </citation>
    <scope>NUCLEOTIDE SEQUENCE [LARGE SCALE GENOMIC DNA]</scope>
    <source>
        <strain evidence="1 2">Bp0003</strain>
    </source>
</reference>
<name>A0A4Z1FG12_9HELO</name>
<dbReference type="AlphaFoldDB" id="A0A4Z1FG12"/>
<accession>A0A4Z1FG12</accession>
<dbReference type="EMBL" id="PQXI01000300">
    <property type="protein sequence ID" value="TGO20381.1"/>
    <property type="molecule type" value="Genomic_DNA"/>
</dbReference>
<protein>
    <submittedName>
        <fullName evidence="1">Uncharacterized protein</fullName>
    </submittedName>
</protein>
<evidence type="ECO:0000313" key="1">
    <source>
        <dbReference type="EMBL" id="TGO20381.1"/>
    </source>
</evidence>
<keyword evidence="2" id="KW-1185">Reference proteome</keyword>
<comment type="caution">
    <text evidence="1">The sequence shown here is derived from an EMBL/GenBank/DDBJ whole genome shotgun (WGS) entry which is preliminary data.</text>
</comment>
<sequence>MTSLTNLSLDQVAWLPICAQSELFLPEPLDDILITITYMTLKFESVRWVAVNHVLATGTCIGGYAKLGLVQTGFDAIFSNILSLLNIAIYSNKHSVSYSIDQFFSHQNNPRFVFEIHAMNTARKIAAQHNLVIYSIHWFYEQEDQSMKETPKNFPHGFPHSFLATSAQRSALKTPESTNAQRVVEICHTQSPFCPSFPMATYILLYGKSSHPLQSSSCHVCFAVLRCGSGANFAV</sequence>
<gene>
    <name evidence="1" type="ORF">BPAE_0301g00080</name>
</gene>
<proteinExistence type="predicted"/>
<evidence type="ECO:0000313" key="2">
    <source>
        <dbReference type="Proteomes" id="UP000297910"/>
    </source>
</evidence>